<dbReference type="Gene3D" id="3.30.565.10">
    <property type="entry name" value="Histidine kinase-like ATPase, C-terminal domain"/>
    <property type="match status" value="1"/>
</dbReference>
<evidence type="ECO:0000256" key="3">
    <source>
        <dbReference type="ARBA" id="ARBA00012438"/>
    </source>
</evidence>
<evidence type="ECO:0000259" key="12">
    <source>
        <dbReference type="PROSITE" id="PS50109"/>
    </source>
</evidence>
<dbReference type="InterPro" id="IPR035965">
    <property type="entry name" value="PAS-like_dom_sf"/>
</dbReference>
<dbReference type="EC" id="2.7.13.3" evidence="3"/>
<dbReference type="GO" id="GO:0030295">
    <property type="term" value="F:protein kinase activator activity"/>
    <property type="evidence" value="ECO:0007669"/>
    <property type="project" value="TreeGrafter"/>
</dbReference>
<evidence type="ECO:0000256" key="9">
    <source>
        <dbReference type="ARBA" id="ARBA00022989"/>
    </source>
</evidence>
<dbReference type="GO" id="GO:0005524">
    <property type="term" value="F:ATP binding"/>
    <property type="evidence" value="ECO:0007669"/>
    <property type="project" value="UniProtKB-KW"/>
</dbReference>
<dbReference type="InterPro" id="IPR013656">
    <property type="entry name" value="PAS_4"/>
</dbReference>
<dbReference type="InterPro" id="IPR003594">
    <property type="entry name" value="HATPase_dom"/>
</dbReference>
<dbReference type="InterPro" id="IPR036890">
    <property type="entry name" value="HATPase_C_sf"/>
</dbReference>
<dbReference type="InterPro" id="IPR005467">
    <property type="entry name" value="His_kinase_dom"/>
</dbReference>
<dbReference type="SUPFAM" id="SSF55874">
    <property type="entry name" value="ATPase domain of HSP90 chaperone/DNA topoisomerase II/histidine kinase"/>
    <property type="match status" value="1"/>
</dbReference>
<evidence type="ECO:0000313" key="13">
    <source>
        <dbReference type="EMBL" id="QSG02093.1"/>
    </source>
</evidence>
<keyword evidence="9" id="KW-1133">Transmembrane helix</keyword>
<dbReference type="NCBIfam" id="TIGR00229">
    <property type="entry name" value="sensory_box"/>
    <property type="match status" value="1"/>
</dbReference>
<protein>
    <recommendedName>
        <fullName evidence="3">histidine kinase</fullName>
        <ecNumber evidence="3">2.7.13.3</ecNumber>
    </recommendedName>
</protein>
<keyword evidence="11" id="KW-0472">Membrane</keyword>
<dbReference type="InterPro" id="IPR004358">
    <property type="entry name" value="Sig_transdc_His_kin-like_C"/>
</dbReference>
<comment type="subcellular location">
    <subcellularLocation>
        <location evidence="2">Membrane</location>
        <topology evidence="2">Multi-pass membrane protein</topology>
    </subcellularLocation>
</comment>
<keyword evidence="14" id="KW-1185">Reference proteome</keyword>
<dbReference type="Proteomes" id="UP000663586">
    <property type="component" value="Chromosome"/>
</dbReference>
<keyword evidence="5" id="KW-0812">Transmembrane</keyword>
<feature type="domain" description="Histidine kinase" evidence="12">
    <location>
        <begin position="234"/>
        <end position="437"/>
    </location>
</feature>
<keyword evidence="4" id="KW-0808">Transferase</keyword>
<evidence type="ECO:0000256" key="10">
    <source>
        <dbReference type="ARBA" id="ARBA00023012"/>
    </source>
</evidence>
<dbReference type="InterPro" id="IPR000014">
    <property type="entry name" value="PAS"/>
</dbReference>
<evidence type="ECO:0000256" key="2">
    <source>
        <dbReference type="ARBA" id="ARBA00004141"/>
    </source>
</evidence>
<dbReference type="GO" id="GO:0007234">
    <property type="term" value="P:osmosensory signaling via phosphorelay pathway"/>
    <property type="evidence" value="ECO:0007669"/>
    <property type="project" value="TreeGrafter"/>
</dbReference>
<sequence length="441" mass="48646">MTDTEGYRTTVLSALSDAATLTTVDTAHDVTIAEFDLAIVEQGKLPDRVVEGETTCKTPILYITSDESSVPSSVWRAITDVVSPCATTASLGARIHNTISTPRDHRQQHGLVGIDCVPEPTVSVDVTDGKRIVRHTNTAFETEFGFEPEDVTDRRLEELIVPDVSREYTADLTNRAVAGETIERVLRRDTRYGRRDYLVRMVESHHCEADLWITYTDVTNKRCREQQVKVLNRVLRHNLRNDMNIILGNVERLLSEVDDQRAAEVGEEIRRAAESLVGLGDTASTLRETWDNVDPTAIDLVQVAERVRRDVRRETPSTEIRVTTPERCWVNGDSRLVAAVSELVENAIDHTPPGTDIELEVESEGDWARISVLDDGPGLPESERAVLNGNAETPLDHGSGLGLWIVNWIVSVSGGQLAVDVDEGASTAVTISLPIADVEAK</sequence>
<dbReference type="Pfam" id="PF02518">
    <property type="entry name" value="HATPase_c"/>
    <property type="match status" value="1"/>
</dbReference>
<organism evidence="13 14">
    <name type="scientific">Natranaeroarchaeum sulfidigenes</name>
    <dbReference type="NCBI Taxonomy" id="2784880"/>
    <lineage>
        <taxon>Archaea</taxon>
        <taxon>Methanobacteriati</taxon>
        <taxon>Methanobacteriota</taxon>
        <taxon>Stenosarchaea group</taxon>
        <taxon>Halobacteria</taxon>
        <taxon>Halobacteriales</taxon>
        <taxon>Natronoarchaeaceae</taxon>
        <taxon>Natranaeroarchaeum</taxon>
    </lineage>
</organism>
<comment type="catalytic activity">
    <reaction evidence="1">
        <text>ATP + protein L-histidine = ADP + protein N-phospho-L-histidine.</text>
        <dbReference type="EC" id="2.7.13.3"/>
    </reaction>
</comment>
<evidence type="ECO:0000256" key="4">
    <source>
        <dbReference type="ARBA" id="ARBA00022679"/>
    </source>
</evidence>
<dbReference type="GO" id="GO:0004673">
    <property type="term" value="F:protein histidine kinase activity"/>
    <property type="evidence" value="ECO:0007669"/>
    <property type="project" value="UniProtKB-EC"/>
</dbReference>
<reference evidence="13" key="1">
    <citation type="submission" date="2020-11" db="EMBL/GenBank/DDBJ databases">
        <title>Carbohydrate-dependent, anaerobic sulfur respiration: A novel catabolism in halophilic archaea.</title>
        <authorList>
            <person name="Sorokin D.Y."/>
            <person name="Messina E."/>
            <person name="Smedile F."/>
            <person name="La Cono V."/>
            <person name="Hallsworth J.E."/>
            <person name="Yakimov M.M."/>
        </authorList>
    </citation>
    <scope>NUCLEOTIDE SEQUENCE</scope>
    <source>
        <strain evidence="13">AArc-S</strain>
    </source>
</reference>
<dbReference type="InterPro" id="IPR050351">
    <property type="entry name" value="BphY/WalK/GraS-like"/>
</dbReference>
<keyword evidence="10" id="KW-0902">Two-component regulatory system</keyword>
<gene>
    <name evidence="13" type="ORF">AArcS_0870</name>
</gene>
<dbReference type="PANTHER" id="PTHR42878">
    <property type="entry name" value="TWO-COMPONENT HISTIDINE KINASE"/>
    <property type="match status" value="1"/>
</dbReference>
<dbReference type="GO" id="GO:0000156">
    <property type="term" value="F:phosphorelay response regulator activity"/>
    <property type="evidence" value="ECO:0007669"/>
    <property type="project" value="TreeGrafter"/>
</dbReference>
<dbReference type="GO" id="GO:0016020">
    <property type="term" value="C:membrane"/>
    <property type="evidence" value="ECO:0007669"/>
    <property type="project" value="UniProtKB-SubCell"/>
</dbReference>
<evidence type="ECO:0000313" key="14">
    <source>
        <dbReference type="Proteomes" id="UP000663586"/>
    </source>
</evidence>
<dbReference type="PRINTS" id="PR00344">
    <property type="entry name" value="BCTRLSENSOR"/>
</dbReference>
<dbReference type="AlphaFoldDB" id="A0A897MSV5"/>
<dbReference type="KEGG" id="hara:AArcS_0870"/>
<dbReference type="SMART" id="SM00387">
    <property type="entry name" value="HATPase_c"/>
    <property type="match status" value="1"/>
</dbReference>
<dbReference type="PROSITE" id="PS50109">
    <property type="entry name" value="HIS_KIN"/>
    <property type="match status" value="1"/>
</dbReference>
<dbReference type="Gene3D" id="3.30.450.20">
    <property type="entry name" value="PAS domain"/>
    <property type="match status" value="1"/>
</dbReference>
<evidence type="ECO:0000256" key="5">
    <source>
        <dbReference type="ARBA" id="ARBA00022692"/>
    </source>
</evidence>
<keyword evidence="6" id="KW-0547">Nucleotide-binding</keyword>
<evidence type="ECO:0000256" key="11">
    <source>
        <dbReference type="ARBA" id="ARBA00023136"/>
    </source>
</evidence>
<evidence type="ECO:0000256" key="7">
    <source>
        <dbReference type="ARBA" id="ARBA00022777"/>
    </source>
</evidence>
<dbReference type="SUPFAM" id="SSF55785">
    <property type="entry name" value="PYP-like sensor domain (PAS domain)"/>
    <property type="match status" value="1"/>
</dbReference>
<name>A0A897MSV5_9EURY</name>
<keyword evidence="8" id="KW-0067">ATP-binding</keyword>
<dbReference type="EMBL" id="CP064786">
    <property type="protein sequence ID" value="QSG02093.1"/>
    <property type="molecule type" value="Genomic_DNA"/>
</dbReference>
<dbReference type="Pfam" id="PF08448">
    <property type="entry name" value="PAS_4"/>
    <property type="match status" value="1"/>
</dbReference>
<evidence type="ECO:0000256" key="8">
    <source>
        <dbReference type="ARBA" id="ARBA00022840"/>
    </source>
</evidence>
<keyword evidence="7 13" id="KW-0418">Kinase</keyword>
<proteinExistence type="predicted"/>
<evidence type="ECO:0000256" key="1">
    <source>
        <dbReference type="ARBA" id="ARBA00000085"/>
    </source>
</evidence>
<evidence type="ECO:0000256" key="6">
    <source>
        <dbReference type="ARBA" id="ARBA00022741"/>
    </source>
</evidence>
<accession>A0A897MSV5</accession>
<dbReference type="PANTHER" id="PTHR42878:SF7">
    <property type="entry name" value="SENSOR HISTIDINE KINASE GLRK"/>
    <property type="match status" value="1"/>
</dbReference>
<dbReference type="CDD" id="cd00075">
    <property type="entry name" value="HATPase"/>
    <property type="match status" value="1"/>
</dbReference>